<dbReference type="GO" id="GO:0036064">
    <property type="term" value="C:ciliary basal body"/>
    <property type="evidence" value="ECO:0007669"/>
    <property type="project" value="TreeGrafter"/>
</dbReference>
<dbReference type="OrthoDB" id="295355at2759"/>
<dbReference type="RefSeq" id="XP_037490655.1">
    <property type="nucleotide sequence ID" value="XM_037634569.1"/>
</dbReference>
<accession>A0A449BVT2</accession>
<dbReference type="PANTHER" id="PTHR28661">
    <property type="entry name" value="SJOEGREN SYNDROME NUCLEAR AUTOANTIGEN 1"/>
    <property type="match status" value="1"/>
</dbReference>
<organism evidence="2 3">
    <name type="scientific">Plasmodium vinckei vinckei</name>
    <dbReference type="NCBI Taxonomy" id="54757"/>
    <lineage>
        <taxon>Eukaryota</taxon>
        <taxon>Sar</taxon>
        <taxon>Alveolata</taxon>
        <taxon>Apicomplexa</taxon>
        <taxon>Aconoidasida</taxon>
        <taxon>Haemosporida</taxon>
        <taxon>Plasmodiidae</taxon>
        <taxon>Plasmodium</taxon>
        <taxon>Plasmodium (Vinckeia)</taxon>
    </lineage>
</organism>
<dbReference type="PANTHER" id="PTHR28661:SF1">
    <property type="entry name" value="MICROTUBULE NUCLEATION FACTOR SSNA1"/>
    <property type="match status" value="1"/>
</dbReference>
<dbReference type="VEuPathDB" id="PlasmoDB:PVVCY_1104300"/>
<dbReference type="KEGG" id="pvv:PVVCY_1104300"/>
<keyword evidence="1" id="KW-0175">Coiled coil</keyword>
<evidence type="ECO:0000313" key="2">
    <source>
        <dbReference type="EMBL" id="VEV57544.1"/>
    </source>
</evidence>
<evidence type="ECO:0000256" key="1">
    <source>
        <dbReference type="SAM" id="Coils"/>
    </source>
</evidence>
<dbReference type="InterPro" id="IPR033362">
    <property type="entry name" value="SSNA1_fam"/>
</dbReference>
<feature type="coiled-coil region" evidence="1">
    <location>
        <begin position="23"/>
        <end position="69"/>
    </location>
</feature>
<name>A0A449BVT2_PLAVN</name>
<protein>
    <submittedName>
        <fullName evidence="2">DIP13 homolog, putative</fullName>
    </submittedName>
</protein>
<proteinExistence type="predicted"/>
<evidence type="ECO:0000313" key="3">
    <source>
        <dbReference type="Proteomes" id="UP000290582"/>
    </source>
</evidence>
<reference evidence="2 3" key="1">
    <citation type="submission" date="2019-01" db="EMBL/GenBank/DDBJ databases">
        <authorList>
            <person name="Ramaprasad A."/>
        </authorList>
    </citation>
    <scope>NUCLEOTIDE SEQUENCE [LARGE SCALE GENOMIC DNA]</scope>
</reference>
<sequence>MLKMDHKKSMPLIKNEDELSKCIEILRTKRQNIHEQILKVQQNKEENDKERIQKEIALLNEKLQEVCNSITKKMQTRLEYDRTIKETSSAYTKIRESAKSLLHILKREETHLGSKLYNGTSDDDYKSFKDMRHIRN</sequence>
<dbReference type="EMBL" id="LR215067">
    <property type="protein sequence ID" value="VEV57544.1"/>
    <property type="molecule type" value="Genomic_DNA"/>
</dbReference>
<dbReference type="AlphaFoldDB" id="A0A449BVT2"/>
<dbReference type="Proteomes" id="UP000290582">
    <property type="component" value="Chromosome PVVCY_11"/>
</dbReference>
<dbReference type="GeneID" id="19960496"/>
<gene>
    <name evidence="2" type="ORF">PVVCY_1104300</name>
</gene>